<proteinExistence type="predicted"/>
<feature type="compositionally biased region" description="Low complexity" evidence="1">
    <location>
        <begin position="66"/>
        <end position="81"/>
    </location>
</feature>
<accession>A0A9N9FNJ0</accession>
<name>A0A9N9FNJ0_9GLOM</name>
<keyword evidence="3" id="KW-1185">Reference proteome</keyword>
<dbReference type="OrthoDB" id="10629577at2759"/>
<dbReference type="EMBL" id="CAJVPL010001008">
    <property type="protein sequence ID" value="CAG8546604.1"/>
    <property type="molecule type" value="Genomic_DNA"/>
</dbReference>
<gene>
    <name evidence="2" type="ORF">AGERDE_LOCUS6449</name>
</gene>
<reference evidence="2" key="1">
    <citation type="submission" date="2021-06" db="EMBL/GenBank/DDBJ databases">
        <authorList>
            <person name="Kallberg Y."/>
            <person name="Tangrot J."/>
            <person name="Rosling A."/>
        </authorList>
    </citation>
    <scope>NUCLEOTIDE SEQUENCE</scope>
    <source>
        <strain evidence="2">MT106</strain>
    </source>
</reference>
<sequence>MSLQSQQRFENAHNSNSLYCAHNDNRASNNVLFQTHHKGRKSHFQKHLRKPQSFNNYLCRHNRSDSISISSDSTSTATSSTESEHLRHNNLSDSGSMNGTTELLKRVSSVMRFTEIIEAWIDDGSSISSSDNNSEDEWDPLEEEEEQFLFVSSSGLRNKMS</sequence>
<feature type="region of interest" description="Disordered" evidence="1">
    <location>
        <begin position="66"/>
        <end position="99"/>
    </location>
</feature>
<evidence type="ECO:0000313" key="3">
    <source>
        <dbReference type="Proteomes" id="UP000789831"/>
    </source>
</evidence>
<comment type="caution">
    <text evidence="2">The sequence shown here is derived from an EMBL/GenBank/DDBJ whole genome shotgun (WGS) entry which is preliminary data.</text>
</comment>
<feature type="compositionally biased region" description="Polar residues" evidence="1">
    <location>
        <begin position="89"/>
        <end position="99"/>
    </location>
</feature>
<feature type="region of interest" description="Disordered" evidence="1">
    <location>
        <begin position="124"/>
        <end position="144"/>
    </location>
</feature>
<protein>
    <submittedName>
        <fullName evidence="2">6397_t:CDS:1</fullName>
    </submittedName>
</protein>
<evidence type="ECO:0000256" key="1">
    <source>
        <dbReference type="SAM" id="MobiDB-lite"/>
    </source>
</evidence>
<dbReference type="AlphaFoldDB" id="A0A9N9FNJ0"/>
<evidence type="ECO:0000313" key="2">
    <source>
        <dbReference type="EMBL" id="CAG8546604.1"/>
    </source>
</evidence>
<organism evidence="2 3">
    <name type="scientific">Ambispora gerdemannii</name>
    <dbReference type="NCBI Taxonomy" id="144530"/>
    <lineage>
        <taxon>Eukaryota</taxon>
        <taxon>Fungi</taxon>
        <taxon>Fungi incertae sedis</taxon>
        <taxon>Mucoromycota</taxon>
        <taxon>Glomeromycotina</taxon>
        <taxon>Glomeromycetes</taxon>
        <taxon>Archaeosporales</taxon>
        <taxon>Ambisporaceae</taxon>
        <taxon>Ambispora</taxon>
    </lineage>
</organism>
<feature type="compositionally biased region" description="Acidic residues" evidence="1">
    <location>
        <begin position="133"/>
        <end position="144"/>
    </location>
</feature>
<dbReference type="Proteomes" id="UP000789831">
    <property type="component" value="Unassembled WGS sequence"/>
</dbReference>